<evidence type="ECO:0000313" key="12">
    <source>
        <dbReference type="Proteomes" id="UP000694409"/>
    </source>
</evidence>
<dbReference type="InterPro" id="IPR043504">
    <property type="entry name" value="Peptidase_S1_PA_chymotrypsin"/>
</dbReference>
<dbReference type="InterPro" id="IPR009003">
    <property type="entry name" value="Peptidase_S1_PA"/>
</dbReference>
<dbReference type="AlphaFoldDB" id="A0A8C9MSG4"/>
<organism evidence="11 12">
    <name type="scientific">Serinus canaria</name>
    <name type="common">Island canary</name>
    <name type="synonym">Fringilla canaria</name>
    <dbReference type="NCBI Taxonomy" id="9135"/>
    <lineage>
        <taxon>Eukaryota</taxon>
        <taxon>Metazoa</taxon>
        <taxon>Chordata</taxon>
        <taxon>Craniata</taxon>
        <taxon>Vertebrata</taxon>
        <taxon>Euteleostomi</taxon>
        <taxon>Archelosauria</taxon>
        <taxon>Archosauria</taxon>
        <taxon>Dinosauria</taxon>
        <taxon>Saurischia</taxon>
        <taxon>Theropoda</taxon>
        <taxon>Coelurosauria</taxon>
        <taxon>Aves</taxon>
        <taxon>Neognathae</taxon>
        <taxon>Neoaves</taxon>
        <taxon>Telluraves</taxon>
        <taxon>Australaves</taxon>
        <taxon>Passeriformes</taxon>
        <taxon>Passeroidea</taxon>
        <taxon>Fringillidae</taxon>
        <taxon>Carduelinae</taxon>
        <taxon>Serinus</taxon>
    </lineage>
</organism>
<dbReference type="PANTHER" id="PTHR24252">
    <property type="entry name" value="ACROSIN-RELATED"/>
    <property type="match status" value="1"/>
</dbReference>
<keyword evidence="5 8" id="KW-0378">Hydrolase</keyword>
<evidence type="ECO:0000256" key="9">
    <source>
        <dbReference type="SAM" id="SignalP"/>
    </source>
</evidence>
<accession>A0A8C9MSG4</accession>
<reference evidence="11" key="2">
    <citation type="submission" date="2025-09" db="UniProtKB">
        <authorList>
            <consortium name="Ensembl"/>
        </authorList>
    </citation>
    <scope>IDENTIFICATION</scope>
</reference>
<dbReference type="Pfam" id="PF00089">
    <property type="entry name" value="Trypsin"/>
    <property type="match status" value="1"/>
</dbReference>
<dbReference type="PROSITE" id="PS50240">
    <property type="entry name" value="TRYPSIN_DOM"/>
    <property type="match status" value="1"/>
</dbReference>
<feature type="chain" id="PRO_5034719090" description="Acrosin" evidence="9">
    <location>
        <begin position="44"/>
        <end position="410"/>
    </location>
</feature>
<dbReference type="PRINTS" id="PR00722">
    <property type="entry name" value="CHYMOTRYPSIN"/>
</dbReference>
<evidence type="ECO:0000256" key="6">
    <source>
        <dbReference type="ARBA" id="ARBA00022825"/>
    </source>
</evidence>
<dbReference type="InterPro" id="IPR033116">
    <property type="entry name" value="TRYPSIN_SER"/>
</dbReference>
<dbReference type="GO" id="GO:0006508">
    <property type="term" value="P:proteolysis"/>
    <property type="evidence" value="ECO:0007669"/>
    <property type="project" value="UniProtKB-KW"/>
</dbReference>
<evidence type="ECO:0000256" key="7">
    <source>
        <dbReference type="ARBA" id="ARBA00023157"/>
    </source>
</evidence>
<dbReference type="EC" id="3.4.21.10" evidence="2"/>
<dbReference type="InterPro" id="IPR001314">
    <property type="entry name" value="Peptidase_S1A"/>
</dbReference>
<name>A0A8C9MSG4_SERCA</name>
<dbReference type="Gene3D" id="2.40.10.10">
    <property type="entry name" value="Trypsin-like serine proteases"/>
    <property type="match status" value="2"/>
</dbReference>
<dbReference type="PROSITE" id="PS00135">
    <property type="entry name" value="TRYPSIN_SER"/>
    <property type="match status" value="1"/>
</dbReference>
<dbReference type="FunFam" id="2.40.10.10:FF:000003">
    <property type="entry name" value="Transmembrane serine protease 3"/>
    <property type="match status" value="1"/>
</dbReference>
<sequence>MQLLQALGSEAALEETSFCFFQRAVMSLLHLLILLAVYTPAHGTWDNCRGTCGQRPMASDYTSITADYRIMAGTGALPGAWPWIVSIQDPRKIGTGHTCGGSLISPQWVLTAAHCFLQWRVLIGATQLSHLGPEAQVRHVKRLLAHQEYTADSQQNDIALLELDQPVECSDYVQLACVPNASLTVSELKSCYIAGWGGAKAAPEANDVLQEAKVRLLDVRLVNSSRWYAGAIHTHNLCAGYPRGAMDTCQGDSGGPLVCKDNRASYFWLVGVTSWGKGCAKTKRPGVYTSTQYFYNWILIQMGMCPPVTATSAPEPDCISTPLELPEPTPTESGCSTLTPCPQPAATETPGKMRPLQGSKDATLNVKEHSAPVDCVLVWRAIRDGCSKGTALFQAGMRQLLIFGKDEKAL</sequence>
<feature type="signal peptide" evidence="9">
    <location>
        <begin position="1"/>
        <end position="43"/>
    </location>
</feature>
<protein>
    <recommendedName>
        <fullName evidence="3">Acrosin</fullName>
        <ecNumber evidence="2">3.4.21.10</ecNumber>
    </recommendedName>
</protein>
<evidence type="ECO:0000256" key="3">
    <source>
        <dbReference type="ARBA" id="ARBA00017161"/>
    </source>
</evidence>
<evidence type="ECO:0000259" key="10">
    <source>
        <dbReference type="PROSITE" id="PS50240"/>
    </source>
</evidence>
<dbReference type="InterPro" id="IPR018114">
    <property type="entry name" value="TRYPSIN_HIS"/>
</dbReference>
<evidence type="ECO:0000256" key="5">
    <source>
        <dbReference type="ARBA" id="ARBA00022801"/>
    </source>
</evidence>
<proteinExistence type="predicted"/>
<dbReference type="Ensembl" id="ENSSCAT00000009247.1">
    <property type="protein sequence ID" value="ENSSCAP00000008190.1"/>
    <property type="gene ID" value="ENSSCAG00000006266.1"/>
</dbReference>
<dbReference type="Proteomes" id="UP000694409">
    <property type="component" value="Unassembled WGS sequence"/>
</dbReference>
<keyword evidence="12" id="KW-1185">Reference proteome</keyword>
<keyword evidence="7" id="KW-1015">Disulfide bond</keyword>
<dbReference type="SUPFAM" id="SSF50494">
    <property type="entry name" value="Trypsin-like serine proteases"/>
    <property type="match status" value="1"/>
</dbReference>
<keyword evidence="6 8" id="KW-0720">Serine protease</keyword>
<dbReference type="GO" id="GO:0004252">
    <property type="term" value="F:serine-type endopeptidase activity"/>
    <property type="evidence" value="ECO:0007669"/>
    <property type="project" value="InterPro"/>
</dbReference>
<evidence type="ECO:0000256" key="4">
    <source>
        <dbReference type="ARBA" id="ARBA00022670"/>
    </source>
</evidence>
<dbReference type="CDD" id="cd00190">
    <property type="entry name" value="Tryp_SPc"/>
    <property type="match status" value="1"/>
</dbReference>
<dbReference type="SMART" id="SM00020">
    <property type="entry name" value="Tryp_SPc"/>
    <property type="match status" value="1"/>
</dbReference>
<keyword evidence="9" id="KW-0732">Signal</keyword>
<dbReference type="GO" id="GO:0007340">
    <property type="term" value="P:acrosome reaction"/>
    <property type="evidence" value="ECO:0007669"/>
    <property type="project" value="TreeGrafter"/>
</dbReference>
<dbReference type="PROSITE" id="PS00134">
    <property type="entry name" value="TRYPSIN_HIS"/>
    <property type="match status" value="1"/>
</dbReference>
<comment type="catalytic activity">
    <reaction evidence="1">
        <text>Preferential cleavage: Arg-|-Xaa, Lys-|-Xaa.</text>
        <dbReference type="EC" id="3.4.21.10"/>
    </reaction>
</comment>
<evidence type="ECO:0000256" key="8">
    <source>
        <dbReference type="RuleBase" id="RU363034"/>
    </source>
</evidence>
<dbReference type="PANTHER" id="PTHR24252:SF8">
    <property type="entry name" value="ACROSIN"/>
    <property type="match status" value="1"/>
</dbReference>
<evidence type="ECO:0000256" key="1">
    <source>
        <dbReference type="ARBA" id="ARBA00001656"/>
    </source>
</evidence>
<dbReference type="GeneTree" id="ENSGT00940000162430"/>
<evidence type="ECO:0000313" key="11">
    <source>
        <dbReference type="Ensembl" id="ENSSCAP00000008190.1"/>
    </source>
</evidence>
<feature type="domain" description="Peptidase S1" evidence="10">
    <location>
        <begin position="70"/>
        <end position="303"/>
    </location>
</feature>
<evidence type="ECO:0000256" key="2">
    <source>
        <dbReference type="ARBA" id="ARBA00012050"/>
    </source>
</evidence>
<keyword evidence="4 8" id="KW-0645">Protease</keyword>
<dbReference type="InterPro" id="IPR001254">
    <property type="entry name" value="Trypsin_dom"/>
</dbReference>
<dbReference type="OMA" id="LMCRDNV"/>
<reference evidence="11" key="1">
    <citation type="submission" date="2025-08" db="UniProtKB">
        <authorList>
            <consortium name="Ensembl"/>
        </authorList>
    </citation>
    <scope>IDENTIFICATION</scope>
</reference>